<dbReference type="InterPro" id="IPR001487">
    <property type="entry name" value="Bromodomain"/>
</dbReference>
<feature type="region of interest" description="Disordered" evidence="7">
    <location>
        <begin position="207"/>
        <end position="235"/>
    </location>
</feature>
<dbReference type="SMART" id="SM00384">
    <property type="entry name" value="AT_hook"/>
    <property type="match status" value="4"/>
</dbReference>
<evidence type="ECO:0000259" key="9">
    <source>
        <dbReference type="PROSITE" id="PS50827"/>
    </source>
</evidence>
<feature type="non-terminal residue" evidence="11">
    <location>
        <position position="1884"/>
    </location>
</feature>
<name>A0A8X7XHS4_POLSE</name>
<dbReference type="Pfam" id="PF15612">
    <property type="entry name" value="WHIM1"/>
    <property type="match status" value="1"/>
</dbReference>
<dbReference type="InterPro" id="IPR001739">
    <property type="entry name" value="Methyl_CpG_DNA-bd"/>
</dbReference>
<dbReference type="InterPro" id="IPR037374">
    <property type="entry name" value="BAZ2A/B_Bromo"/>
</dbReference>
<dbReference type="InterPro" id="IPR028941">
    <property type="entry name" value="WHIM2_dom"/>
</dbReference>
<feature type="compositionally biased region" description="Polar residues" evidence="7">
    <location>
        <begin position="1278"/>
        <end position="1287"/>
    </location>
</feature>
<dbReference type="CDD" id="cd05503">
    <property type="entry name" value="Bromo_BAZ2A_B_like"/>
    <property type="match status" value="1"/>
</dbReference>
<dbReference type="PROSITE" id="PS00633">
    <property type="entry name" value="BROMODOMAIN_1"/>
    <property type="match status" value="1"/>
</dbReference>
<feature type="domain" description="Bromo" evidence="8">
    <location>
        <begin position="1789"/>
        <end position="1859"/>
    </location>
</feature>
<dbReference type="GO" id="GO:0005634">
    <property type="term" value="C:nucleus"/>
    <property type="evidence" value="ECO:0007669"/>
    <property type="project" value="UniProtKB-SubCell"/>
</dbReference>
<dbReference type="PROSITE" id="PS50982">
    <property type="entry name" value="MBD"/>
    <property type="match status" value="1"/>
</dbReference>
<dbReference type="Gene3D" id="3.30.890.10">
    <property type="entry name" value="Methyl-cpg-binding Protein 2, Chain A"/>
    <property type="match status" value="1"/>
</dbReference>
<feature type="compositionally biased region" description="Low complexity" evidence="7">
    <location>
        <begin position="564"/>
        <end position="574"/>
    </location>
</feature>
<evidence type="ECO:0000256" key="3">
    <source>
        <dbReference type="ARBA" id="ARBA00023117"/>
    </source>
</evidence>
<feature type="domain" description="DDT" evidence="9">
    <location>
        <begin position="962"/>
        <end position="1027"/>
    </location>
</feature>
<feature type="compositionally biased region" description="Basic and acidic residues" evidence="7">
    <location>
        <begin position="872"/>
        <end position="885"/>
    </location>
</feature>
<evidence type="ECO:0000256" key="4">
    <source>
        <dbReference type="ARBA" id="ARBA00023163"/>
    </source>
</evidence>
<feature type="compositionally biased region" description="Acidic residues" evidence="7">
    <location>
        <begin position="614"/>
        <end position="624"/>
    </location>
</feature>
<dbReference type="SUPFAM" id="SSF54171">
    <property type="entry name" value="DNA-binding domain"/>
    <property type="match status" value="1"/>
</dbReference>
<dbReference type="InterPro" id="IPR017956">
    <property type="entry name" value="AT_hook_DNA-bd_motif"/>
</dbReference>
<dbReference type="Pfam" id="PF00439">
    <property type="entry name" value="Bromodomain"/>
    <property type="match status" value="1"/>
</dbReference>
<organism evidence="11 12">
    <name type="scientific">Polypterus senegalus</name>
    <name type="common">Senegal bichir</name>
    <dbReference type="NCBI Taxonomy" id="55291"/>
    <lineage>
        <taxon>Eukaryota</taxon>
        <taxon>Metazoa</taxon>
        <taxon>Chordata</taxon>
        <taxon>Craniata</taxon>
        <taxon>Vertebrata</taxon>
        <taxon>Euteleostomi</taxon>
        <taxon>Actinopterygii</taxon>
        <taxon>Polypteriformes</taxon>
        <taxon>Polypteridae</taxon>
        <taxon>Polypterus</taxon>
    </lineage>
</organism>
<feature type="compositionally biased region" description="Basic and acidic residues" evidence="7">
    <location>
        <begin position="625"/>
        <end position="638"/>
    </location>
</feature>
<feature type="non-terminal residue" evidence="11">
    <location>
        <position position="1"/>
    </location>
</feature>
<dbReference type="Pfam" id="PF02791">
    <property type="entry name" value="DDT"/>
    <property type="match status" value="1"/>
</dbReference>
<feature type="compositionally biased region" description="Basic residues" evidence="7">
    <location>
        <begin position="1304"/>
        <end position="1316"/>
    </location>
</feature>
<feature type="region of interest" description="Disordered" evidence="7">
    <location>
        <begin position="796"/>
        <end position="834"/>
    </location>
</feature>
<dbReference type="InterPro" id="IPR028942">
    <property type="entry name" value="WHIM1_dom"/>
</dbReference>
<feature type="compositionally biased region" description="Basic residues" evidence="7">
    <location>
        <begin position="886"/>
        <end position="895"/>
    </location>
</feature>
<dbReference type="GO" id="GO:0033553">
    <property type="term" value="C:rDNA heterochromatin"/>
    <property type="evidence" value="ECO:0007669"/>
    <property type="project" value="TreeGrafter"/>
</dbReference>
<feature type="compositionally biased region" description="Acidic residues" evidence="7">
    <location>
        <begin position="582"/>
        <end position="591"/>
    </location>
</feature>
<feature type="region of interest" description="Disordered" evidence="7">
    <location>
        <begin position="1406"/>
        <end position="1435"/>
    </location>
</feature>
<dbReference type="PRINTS" id="PR00503">
    <property type="entry name" value="BROMODOMAIN"/>
</dbReference>
<proteinExistence type="predicted"/>
<feature type="compositionally biased region" description="Basic and acidic residues" evidence="7">
    <location>
        <begin position="542"/>
        <end position="553"/>
    </location>
</feature>
<evidence type="ECO:0000256" key="1">
    <source>
        <dbReference type="ARBA" id="ARBA00004123"/>
    </source>
</evidence>
<dbReference type="PROSITE" id="PS50014">
    <property type="entry name" value="BROMODOMAIN_2"/>
    <property type="match status" value="1"/>
</dbReference>
<dbReference type="Pfam" id="PF01429">
    <property type="entry name" value="MBD"/>
    <property type="match status" value="1"/>
</dbReference>
<gene>
    <name evidence="11" type="primary">Baz2a</name>
    <name evidence="11" type="ORF">GTO96_0014167</name>
</gene>
<evidence type="ECO:0000256" key="2">
    <source>
        <dbReference type="ARBA" id="ARBA00023015"/>
    </source>
</evidence>
<comment type="caution">
    <text evidence="11">The sequence shown here is derived from an EMBL/GenBank/DDBJ whole genome shotgun (WGS) entry which is preliminary data.</text>
</comment>
<comment type="subcellular location">
    <subcellularLocation>
        <location evidence="1">Nucleus</location>
    </subcellularLocation>
</comment>
<evidence type="ECO:0000259" key="10">
    <source>
        <dbReference type="PROSITE" id="PS50982"/>
    </source>
</evidence>
<feature type="compositionally biased region" description="Polar residues" evidence="7">
    <location>
        <begin position="369"/>
        <end position="378"/>
    </location>
</feature>
<dbReference type="SMART" id="SM00297">
    <property type="entry name" value="BROMO"/>
    <property type="match status" value="1"/>
</dbReference>
<evidence type="ECO:0000256" key="7">
    <source>
        <dbReference type="SAM" id="MobiDB-lite"/>
    </source>
</evidence>
<dbReference type="InterPro" id="IPR016177">
    <property type="entry name" value="DNA-bd_dom_sf"/>
</dbReference>
<dbReference type="GO" id="GO:0003677">
    <property type="term" value="F:DNA binding"/>
    <property type="evidence" value="ECO:0007669"/>
    <property type="project" value="InterPro"/>
</dbReference>
<feature type="region of interest" description="Disordered" evidence="7">
    <location>
        <begin position="1709"/>
        <end position="1773"/>
    </location>
</feature>
<dbReference type="InterPro" id="IPR018359">
    <property type="entry name" value="Bromodomain_CS"/>
</dbReference>
<evidence type="ECO:0000313" key="11">
    <source>
        <dbReference type="EMBL" id="KAG2467559.1"/>
    </source>
</evidence>
<feature type="compositionally biased region" description="Pro residues" evidence="7">
    <location>
        <begin position="1260"/>
        <end position="1271"/>
    </location>
</feature>
<feature type="region of interest" description="Disordered" evidence="7">
    <location>
        <begin position="872"/>
        <end position="919"/>
    </location>
</feature>
<dbReference type="SMART" id="SM00391">
    <property type="entry name" value="MBD"/>
    <property type="match status" value="1"/>
</dbReference>
<evidence type="ECO:0000256" key="5">
    <source>
        <dbReference type="ARBA" id="ARBA00023242"/>
    </source>
</evidence>
<dbReference type="PROSITE" id="PS50827">
    <property type="entry name" value="DDT"/>
    <property type="match status" value="1"/>
</dbReference>
<dbReference type="PANTHER" id="PTHR45915:SF5">
    <property type="entry name" value="BROMODOMAIN ADJACENT TO ZINC FINGER DOMAIN PROTEIN 2A"/>
    <property type="match status" value="1"/>
</dbReference>
<feature type="region of interest" description="Disordered" evidence="7">
    <location>
        <begin position="324"/>
        <end position="501"/>
    </location>
</feature>
<dbReference type="InterPro" id="IPR018501">
    <property type="entry name" value="DDT_dom"/>
</dbReference>
<keyword evidence="2" id="KW-0805">Transcription regulation</keyword>
<dbReference type="InterPro" id="IPR008978">
    <property type="entry name" value="HSP20-like_chaperone"/>
</dbReference>
<feature type="compositionally biased region" description="Basic residues" evidence="7">
    <location>
        <begin position="1713"/>
        <end position="1723"/>
    </location>
</feature>
<evidence type="ECO:0000259" key="8">
    <source>
        <dbReference type="PROSITE" id="PS50014"/>
    </source>
</evidence>
<feature type="region of interest" description="Disordered" evidence="7">
    <location>
        <begin position="542"/>
        <end position="661"/>
    </location>
</feature>
<evidence type="ECO:0000313" key="12">
    <source>
        <dbReference type="Proteomes" id="UP000886611"/>
    </source>
</evidence>
<feature type="region of interest" description="Disordered" evidence="7">
    <location>
        <begin position="1254"/>
        <end position="1334"/>
    </location>
</feature>
<dbReference type="EMBL" id="JAATIS010000485">
    <property type="protein sequence ID" value="KAG2467559.1"/>
    <property type="molecule type" value="Genomic_DNA"/>
</dbReference>
<feature type="compositionally biased region" description="Acidic residues" evidence="7">
    <location>
        <begin position="211"/>
        <end position="233"/>
    </location>
</feature>
<accession>A0A8X7XHS4</accession>
<keyword evidence="12" id="KW-1185">Reference proteome</keyword>
<evidence type="ECO:0000256" key="6">
    <source>
        <dbReference type="PROSITE-ProRule" id="PRU00035"/>
    </source>
</evidence>
<dbReference type="Gene3D" id="2.60.40.790">
    <property type="match status" value="1"/>
</dbReference>
<dbReference type="Pfam" id="PF15613">
    <property type="entry name" value="WSD"/>
    <property type="match status" value="1"/>
</dbReference>
<dbReference type="SMART" id="SM00571">
    <property type="entry name" value="DDT"/>
    <property type="match status" value="1"/>
</dbReference>
<reference evidence="11 12" key="1">
    <citation type="journal article" date="2021" name="Cell">
        <title>Tracing the genetic footprints of vertebrate landing in non-teleost ray-finned fishes.</title>
        <authorList>
            <person name="Bi X."/>
            <person name="Wang K."/>
            <person name="Yang L."/>
            <person name="Pan H."/>
            <person name="Jiang H."/>
            <person name="Wei Q."/>
            <person name="Fang M."/>
            <person name="Yu H."/>
            <person name="Zhu C."/>
            <person name="Cai Y."/>
            <person name="He Y."/>
            <person name="Gan X."/>
            <person name="Zeng H."/>
            <person name="Yu D."/>
            <person name="Zhu Y."/>
            <person name="Jiang H."/>
            <person name="Qiu Q."/>
            <person name="Yang H."/>
            <person name="Zhang Y.E."/>
            <person name="Wang W."/>
            <person name="Zhu M."/>
            <person name="He S."/>
            <person name="Zhang G."/>
        </authorList>
    </citation>
    <scope>NUCLEOTIDE SEQUENCE [LARGE SCALE GENOMIC DNA]</scope>
    <source>
        <strain evidence="11">Bchr_013</strain>
    </source>
</reference>
<feature type="compositionally biased region" description="Polar residues" evidence="7">
    <location>
        <begin position="1317"/>
        <end position="1334"/>
    </location>
</feature>
<dbReference type="InterPro" id="IPR036427">
    <property type="entry name" value="Bromodomain-like_sf"/>
</dbReference>
<dbReference type="Gene3D" id="1.20.920.10">
    <property type="entry name" value="Bromodomain-like"/>
    <property type="match status" value="1"/>
</dbReference>
<feature type="compositionally biased region" description="Polar residues" evidence="7">
    <location>
        <begin position="1409"/>
        <end position="1418"/>
    </location>
</feature>
<feature type="compositionally biased region" description="Basic and acidic residues" evidence="7">
    <location>
        <begin position="910"/>
        <end position="919"/>
    </location>
</feature>
<dbReference type="Proteomes" id="UP000886611">
    <property type="component" value="Unassembled WGS sequence"/>
</dbReference>
<keyword evidence="5" id="KW-0539">Nucleus</keyword>
<dbReference type="CDD" id="cd01397">
    <property type="entry name" value="HAT_MBD"/>
    <property type="match status" value="1"/>
</dbReference>
<feature type="compositionally biased region" description="Acidic residues" evidence="7">
    <location>
        <begin position="469"/>
        <end position="492"/>
    </location>
</feature>
<dbReference type="SUPFAM" id="SSF49764">
    <property type="entry name" value="HSP20-like chaperones"/>
    <property type="match status" value="1"/>
</dbReference>
<keyword evidence="3 6" id="KW-0103">Bromodomain</keyword>
<dbReference type="PANTHER" id="PTHR45915">
    <property type="entry name" value="TRANSCRIPTION INTERMEDIARY FACTOR"/>
    <property type="match status" value="1"/>
</dbReference>
<dbReference type="SUPFAM" id="SSF47370">
    <property type="entry name" value="Bromodomain"/>
    <property type="match status" value="1"/>
</dbReference>
<feature type="domain" description="MBD" evidence="10">
    <location>
        <begin position="667"/>
        <end position="739"/>
    </location>
</feature>
<sequence length="1884" mass="212363">MTKERAHVFTQAEQDLLLEGYEEFQYLIRTRGMFRTALFFVGSVAGNVVSLELVCDQRGIDEGQISDEDTVSDYSSGVEAAVPAYQLRLHGRLFSDVPIKSASPETQSAPVHEHPATAKWYDRRDYVFIEFCVEDSKEVKVNFEKSKLSFSCFGGVDSISHQNEIELFDGIDPNMNWLSVDFNNWKDWEDDSDEELSSFDRFSEMMNNMGGEDDLPEVDGADEEDSADSDDEKMEASNHFSFASHNSTLAVSGIKHSMGETLYTNGSAAGFTQQSKSLNGDLNVNGISTVVCSSASPSTPVASYPLMNSDMAYDVLFTQSQFSQEDSGASAPDVKQCHLNGDADHQPPTSSPSVTHELGGQLQVWSGADQPQNTLGYNSSSSHESYQSQLRPPPQQLHPGPVTNGIPAFSKLHTPPPKVSRSPRDTFTSELTEAEPTSPFSCPVSGGLQTGPPTNSGVLPSDTGPMEDVCQESDTDVNLAQEEEEEGEEEEILTPPLDSGDFAVSCEGKRVVSAPSGRPSFICPLPTKTLEYLFADLHLESFGESEERKKENDEEKETASLNTEAPSSCCSPESEPSRTEEELGEELEEQEEKATDESTEKLSLCPSPQSEPSEKEEEEEEEDQIDKATNESAVEEHLACCSPGPAPTDEEEAACRTAGEHTPRRRIATEMQVRFPLLHGWKREIRIRKNSTRLKGETWYYAPCGKRMKQFPEVIKVTWGSLGDVLLSLGHPAGSAHVLLVSSQYLSRHQTLPVSREHFSFSPRMPVGDFYEERETPKGLQWFMLANEEIPSMILAITGKRGRPRNPDKEKPKARSRPKGRQGPGRPPKSGTIGLLSKADARLFKKLQAQAVLSDEDKAKLTKLKRKMKLKDNDTLDAEAREPPVKRRQRRRRKAVSTVEEEESNGSYKALEKKAQLQQRQEERKRQQLILEELKKPTEDMCITDHQPMPEFSHIPGLVLSGRAFSDCLVAVEFLHSYGKVLGLDVAHDVPNLITMQEGLMNVTDSLGRLLDLLAKLLQVALRDPGLPQYYQSVKILGERIVDLTSNRSTVSETLRIFLEVYGYDADVCDHLRTQPFQSLHPEKKAAILAFVVNELNGSNLVISEIDKTLENMATYRKNKWIIEGKLRRLRMALAKRTGCTELQASLDDRRRSTRITEDENAALEEAVLLGECRGSGRKEEPSERQIFFRKKLQHNSQTLRALSLGQDRYRRRYWVLPHVGGVLVEGSEETAAPEDPFIKEECLRFSVPVISPIKEEPLPEPPPPPPPIPSDEPEWDTSVSLMSQSRSRGRPRKIKPEVELHLKMAKARRRRRRRPSTNSATQPNPIQAASYPSQQDLNQSAFISWLNQSQSGVASDSNTLEPVKDEAETSGHWFNLLPKTPCDDSSLSQPCPATLQASGMTEAMLDPQCTSSTPSEKPQQPWRRGGLQRRRGRPPSKFLRQIEHKYFTQLVPQAVPPDMTGGWWWIQGQEEITALLQALHLRGIRERVLHKHLTKHAEYLREICNRPKSDPIFHKAADEDGQVSHDAVLQWSVTQRALAVDLEVLRWVEDLEQRVFASDLQVKGWTCPEPDSVREDLRYFEHHVEPLDDWIIKTKKEVLDYLRVPTHPLDLAVQRLAALERNIERRYLKEPLWNVNDVILDKAVTLTGQDTDVTAGLESFEQGMTARLRVWRQSVERCRSGAQLALCILQLERTIAWERSVVKVANGESPRKKLQRSHRRKKCYDGFTSGSSEDEDGPRRGSGSSRRRENPYSRFSVDYGSSPAKRRRMSTRNQPDLTYCEIILMEMESHDDAWPFLEPVNPRLVLGYRKIVKNPMDFLTMREKLLRGGYCSCEEFAADAQLVFDNCQLFNEDTSAVGMAGHSLRKFFESRWLEFYQGKGQDK</sequence>
<protein>
    <submittedName>
        <fullName evidence="11">BAZ2A protein</fullName>
    </submittedName>
</protein>
<feature type="region of interest" description="Disordered" evidence="7">
    <location>
        <begin position="1353"/>
        <end position="1375"/>
    </location>
</feature>
<keyword evidence="4" id="KW-0804">Transcription</keyword>
<feature type="compositionally biased region" description="Low complexity" evidence="7">
    <location>
        <begin position="379"/>
        <end position="388"/>
    </location>
</feature>